<keyword evidence="2" id="KW-1185">Reference proteome</keyword>
<dbReference type="Gene3D" id="1.10.510.10">
    <property type="entry name" value="Transferase(Phosphotransferase) domain 1"/>
    <property type="match status" value="1"/>
</dbReference>
<dbReference type="Proteomes" id="UP001172101">
    <property type="component" value="Unassembled WGS sequence"/>
</dbReference>
<dbReference type="RefSeq" id="XP_060295470.1">
    <property type="nucleotide sequence ID" value="XM_060442435.1"/>
</dbReference>
<sequence length="360" mass="40526">MTVNLLRQALLNNGHPRLTAAMSSSFRPPMPYFVNQTLKLHRVEPPRPLYGVYLDALRQHPERESDTQLKKYLDFVEEHRHSRRTPLDLKTLVNFCLSTPALPCVRRKETATVKIVKVLAGIGGTRNGGPLVVLCEGLQSVVGGKTITALKICDPLCFPFAERFGPSRARNIVADAENAATVESAAFLQLDHHIGGSFIPKFHGLWIFDMPFPASHQSSPPMTRKVFAMAMDYVEGTVLSDLDPANYTGPERLRVVAKAIEAYTMIRHHQVRHNDMSPRNIVCSTKDLASERLKVDVIDFDAAEVLPLLVGYVPPKPSLPSPRQLFWESIPWEMQGQGWIPENWDEDKWNDWLNDNFAAV</sequence>
<evidence type="ECO:0000313" key="2">
    <source>
        <dbReference type="Proteomes" id="UP001172101"/>
    </source>
</evidence>
<evidence type="ECO:0008006" key="3">
    <source>
        <dbReference type="Google" id="ProtNLM"/>
    </source>
</evidence>
<dbReference type="AlphaFoldDB" id="A0AA40AEE5"/>
<dbReference type="SUPFAM" id="SSF56112">
    <property type="entry name" value="Protein kinase-like (PK-like)"/>
    <property type="match status" value="1"/>
</dbReference>
<evidence type="ECO:0000313" key="1">
    <source>
        <dbReference type="EMBL" id="KAK0714148.1"/>
    </source>
</evidence>
<proteinExistence type="predicted"/>
<accession>A0AA40AEE5</accession>
<reference evidence="1" key="1">
    <citation type="submission" date="2023-06" db="EMBL/GenBank/DDBJ databases">
        <title>Genome-scale phylogeny and comparative genomics of the fungal order Sordariales.</title>
        <authorList>
            <consortium name="Lawrence Berkeley National Laboratory"/>
            <person name="Hensen N."/>
            <person name="Bonometti L."/>
            <person name="Westerberg I."/>
            <person name="Brannstrom I.O."/>
            <person name="Guillou S."/>
            <person name="Cros-Aarteil S."/>
            <person name="Calhoun S."/>
            <person name="Haridas S."/>
            <person name="Kuo A."/>
            <person name="Mondo S."/>
            <person name="Pangilinan J."/>
            <person name="Riley R."/>
            <person name="LaButti K."/>
            <person name="Andreopoulos B."/>
            <person name="Lipzen A."/>
            <person name="Chen C."/>
            <person name="Yanf M."/>
            <person name="Daum C."/>
            <person name="Ng V."/>
            <person name="Clum A."/>
            <person name="Steindorff A."/>
            <person name="Ohm R."/>
            <person name="Martin F."/>
            <person name="Silar P."/>
            <person name="Natvig D."/>
            <person name="Lalanne C."/>
            <person name="Gautier V."/>
            <person name="Ament-velasquez S.L."/>
            <person name="Kruys A."/>
            <person name="Hutchinson M.I."/>
            <person name="Powell A.J."/>
            <person name="Barry K."/>
            <person name="Miller A.N."/>
            <person name="Grigoriev I.V."/>
            <person name="Debuchy R."/>
            <person name="Gladieux P."/>
            <person name="Thoren M.H."/>
            <person name="Johannesson H."/>
        </authorList>
    </citation>
    <scope>NUCLEOTIDE SEQUENCE</scope>
    <source>
        <strain evidence="1">SMH2392-1A</strain>
    </source>
</reference>
<organism evidence="1 2">
    <name type="scientific">Lasiosphaeria miniovina</name>
    <dbReference type="NCBI Taxonomy" id="1954250"/>
    <lineage>
        <taxon>Eukaryota</taxon>
        <taxon>Fungi</taxon>
        <taxon>Dikarya</taxon>
        <taxon>Ascomycota</taxon>
        <taxon>Pezizomycotina</taxon>
        <taxon>Sordariomycetes</taxon>
        <taxon>Sordariomycetidae</taxon>
        <taxon>Sordariales</taxon>
        <taxon>Lasiosphaeriaceae</taxon>
        <taxon>Lasiosphaeria</taxon>
    </lineage>
</organism>
<dbReference type="GeneID" id="85325705"/>
<protein>
    <recommendedName>
        <fullName evidence="3">Protein kinase domain-containing protein</fullName>
    </recommendedName>
</protein>
<dbReference type="EMBL" id="JAUIRO010000005">
    <property type="protein sequence ID" value="KAK0714148.1"/>
    <property type="molecule type" value="Genomic_DNA"/>
</dbReference>
<comment type="caution">
    <text evidence="1">The sequence shown here is derived from an EMBL/GenBank/DDBJ whole genome shotgun (WGS) entry which is preliminary data.</text>
</comment>
<gene>
    <name evidence="1" type="ORF">B0T26DRAFT_719675</name>
</gene>
<name>A0AA40AEE5_9PEZI</name>
<dbReference type="InterPro" id="IPR011009">
    <property type="entry name" value="Kinase-like_dom_sf"/>
</dbReference>